<evidence type="ECO:0000313" key="1">
    <source>
        <dbReference type="EMBL" id="CAH8371116.1"/>
    </source>
</evidence>
<dbReference type="InterPro" id="IPR006597">
    <property type="entry name" value="Sel1-like"/>
</dbReference>
<dbReference type="Proteomes" id="UP001642260">
    <property type="component" value="Unassembled WGS sequence"/>
</dbReference>
<organism evidence="1 2">
    <name type="scientific">Eruca vesicaria subsp. sativa</name>
    <name type="common">Garden rocket</name>
    <name type="synonym">Eruca sativa</name>
    <dbReference type="NCBI Taxonomy" id="29727"/>
    <lineage>
        <taxon>Eukaryota</taxon>
        <taxon>Viridiplantae</taxon>
        <taxon>Streptophyta</taxon>
        <taxon>Embryophyta</taxon>
        <taxon>Tracheophyta</taxon>
        <taxon>Spermatophyta</taxon>
        <taxon>Magnoliopsida</taxon>
        <taxon>eudicotyledons</taxon>
        <taxon>Gunneridae</taxon>
        <taxon>Pentapetalae</taxon>
        <taxon>rosids</taxon>
        <taxon>malvids</taxon>
        <taxon>Brassicales</taxon>
        <taxon>Brassicaceae</taxon>
        <taxon>Brassiceae</taxon>
        <taxon>Eruca</taxon>
    </lineage>
</organism>
<gene>
    <name evidence="1" type="ORF">ERUC_LOCUS31464</name>
</gene>
<sequence length="101" mass="11417">MDAELFYWEKEKAVGLYRRAAELGDPVDQCNLGISYLQVNCLYLICSSTIESKEAMKWLENGYNKWYIKAAEGGYVRAMYNVSLCYSVGEGLPQNRKLAGG</sequence>
<dbReference type="Gene3D" id="1.25.40.10">
    <property type="entry name" value="Tetratricopeptide repeat domain"/>
    <property type="match status" value="1"/>
</dbReference>
<name>A0ABC8L7E7_ERUVS</name>
<dbReference type="Pfam" id="PF08238">
    <property type="entry name" value="Sel1"/>
    <property type="match status" value="3"/>
</dbReference>
<dbReference type="AlphaFoldDB" id="A0ABC8L7E7"/>
<protein>
    <submittedName>
        <fullName evidence="1">Uncharacterized protein</fullName>
    </submittedName>
</protein>
<dbReference type="EMBL" id="CAKOAT010427376">
    <property type="protein sequence ID" value="CAH8371116.1"/>
    <property type="molecule type" value="Genomic_DNA"/>
</dbReference>
<dbReference type="InterPro" id="IPR053301">
    <property type="entry name" value="F-box_motif"/>
</dbReference>
<dbReference type="SUPFAM" id="SSF81901">
    <property type="entry name" value="HCP-like"/>
    <property type="match status" value="1"/>
</dbReference>
<dbReference type="PANTHER" id="PTHR45088:SF1">
    <property type="entry name" value="OS04G0476000 PROTEIN"/>
    <property type="match status" value="1"/>
</dbReference>
<reference evidence="1 2" key="1">
    <citation type="submission" date="2022-03" db="EMBL/GenBank/DDBJ databases">
        <authorList>
            <person name="Macdonald S."/>
            <person name="Ahmed S."/>
            <person name="Newling K."/>
        </authorList>
    </citation>
    <scope>NUCLEOTIDE SEQUENCE [LARGE SCALE GENOMIC DNA]</scope>
</reference>
<dbReference type="InterPro" id="IPR011990">
    <property type="entry name" value="TPR-like_helical_dom_sf"/>
</dbReference>
<proteinExistence type="predicted"/>
<dbReference type="PANTHER" id="PTHR45088">
    <property type="entry name" value="OSJNBA0022H21.17 PROTEIN"/>
    <property type="match status" value="1"/>
</dbReference>
<keyword evidence="2" id="KW-1185">Reference proteome</keyword>
<accession>A0ABC8L7E7</accession>
<evidence type="ECO:0000313" key="2">
    <source>
        <dbReference type="Proteomes" id="UP001642260"/>
    </source>
</evidence>
<comment type="caution">
    <text evidence="1">The sequence shown here is derived from an EMBL/GenBank/DDBJ whole genome shotgun (WGS) entry which is preliminary data.</text>
</comment>